<keyword evidence="3 7" id="KW-0547">Nucleotide-binding</keyword>
<dbReference type="GO" id="GO:0005829">
    <property type="term" value="C:cytosol"/>
    <property type="evidence" value="ECO:0007669"/>
    <property type="project" value="TreeGrafter"/>
</dbReference>
<keyword evidence="5 7" id="KW-0067">ATP-binding</keyword>
<dbReference type="AlphaFoldDB" id="A0A6I1MIJ9"/>
<dbReference type="PANTHER" id="PTHR46566:SF1">
    <property type="entry name" value="1-PHOSPHOFRUCTOKINASE"/>
    <property type="match status" value="1"/>
</dbReference>
<dbReference type="NCBIfam" id="TIGR03168">
    <property type="entry name" value="1-PFK"/>
    <property type="match status" value="1"/>
</dbReference>
<keyword evidence="2 7" id="KW-0808">Transferase</keyword>
<reference evidence="10 11" key="1">
    <citation type="submission" date="2019-10" db="EMBL/GenBank/DDBJ databases">
        <title>The Genome Sequence of Clostridium tarantellae Isolated from Fish Brain.</title>
        <authorList>
            <person name="Bano L."/>
            <person name="Kiel M."/>
            <person name="Sales G."/>
            <person name="Doxey A.C."/>
            <person name="Mansfield M.J."/>
            <person name="Schiavone M."/>
            <person name="Rossetto O."/>
            <person name="Pirazzini M."/>
            <person name="Dobrindt U."/>
            <person name="Montecucco C."/>
        </authorList>
    </citation>
    <scope>NUCLEOTIDE SEQUENCE [LARGE SCALE GENOMIC DNA]</scope>
    <source>
        <strain evidence="10 11">DSM 3997</strain>
    </source>
</reference>
<evidence type="ECO:0000256" key="4">
    <source>
        <dbReference type="ARBA" id="ARBA00022777"/>
    </source>
</evidence>
<comment type="catalytic activity">
    <reaction evidence="6 8">
        <text>beta-D-fructose 1-phosphate + ATP = beta-D-fructose 1,6-bisphosphate + ADP + H(+)</text>
        <dbReference type="Rhea" id="RHEA:14213"/>
        <dbReference type="ChEBI" id="CHEBI:15378"/>
        <dbReference type="ChEBI" id="CHEBI:30616"/>
        <dbReference type="ChEBI" id="CHEBI:32966"/>
        <dbReference type="ChEBI" id="CHEBI:138881"/>
        <dbReference type="ChEBI" id="CHEBI:456216"/>
        <dbReference type="EC" id="2.7.1.56"/>
    </reaction>
</comment>
<evidence type="ECO:0000259" key="9">
    <source>
        <dbReference type="Pfam" id="PF00294"/>
    </source>
</evidence>
<dbReference type="InterPro" id="IPR029056">
    <property type="entry name" value="Ribokinase-like"/>
</dbReference>
<comment type="catalytic activity">
    <reaction evidence="7">
        <text>D-tagatofuranose 6-phosphate + ATP = D-tagatofuranose 1,6-bisphosphate + ADP + H(+)</text>
        <dbReference type="Rhea" id="RHEA:12420"/>
        <dbReference type="ChEBI" id="CHEBI:15378"/>
        <dbReference type="ChEBI" id="CHEBI:30616"/>
        <dbReference type="ChEBI" id="CHEBI:58694"/>
        <dbReference type="ChEBI" id="CHEBI:58695"/>
        <dbReference type="ChEBI" id="CHEBI:456216"/>
        <dbReference type="EC" id="2.7.1.144"/>
    </reaction>
</comment>
<protein>
    <recommendedName>
        <fullName evidence="7">Tagatose-6-phosphate kinase</fullName>
        <ecNumber evidence="7">2.7.1.144</ecNumber>
    </recommendedName>
</protein>
<comment type="caution">
    <text evidence="10">The sequence shown here is derived from an EMBL/GenBank/DDBJ whole genome shotgun (WGS) entry which is preliminary data.</text>
</comment>
<accession>A0A6I1MIJ9</accession>
<keyword evidence="11" id="KW-1185">Reference proteome</keyword>
<sequence length="306" mass="33432">MIYTLTLNPSIDYIVHVDDLQLGKVNRTTDDTKFPGGKGINVSRILSNLGVNNIALGFLGGFTGEFIENTLNKLNIKTDFIKVNGDTRINVKLKSNEETEINGTGPYISKENLNALMKKLNCLKENDILVLAGSIQSSLPSDLYLQIQKSVKNKGVKVVVDTSGDALIEAIKNKPFLIKPNNHEIEEIFKTKIKSMDELINYGRLLVEMGSENVIISMAGDGAILLNKEGVFFGNAPKGTVQNSVGAGDSLVGGFLAKYYETKDILKAFKHGIATGSASAFSMDLCTKDDVEKLLDVIHIEPYKED</sequence>
<evidence type="ECO:0000313" key="11">
    <source>
        <dbReference type="Proteomes" id="UP000430345"/>
    </source>
</evidence>
<dbReference type="GO" id="GO:0008662">
    <property type="term" value="F:1-phosphofructokinase activity"/>
    <property type="evidence" value="ECO:0007669"/>
    <property type="project" value="UniProtKB-UniRule"/>
</dbReference>
<feature type="domain" description="Carbohydrate kinase PfkB" evidence="9">
    <location>
        <begin position="7"/>
        <end position="283"/>
    </location>
</feature>
<dbReference type="InterPro" id="IPR011611">
    <property type="entry name" value="PfkB_dom"/>
</dbReference>
<dbReference type="PANTHER" id="PTHR46566">
    <property type="entry name" value="1-PHOSPHOFRUCTOKINASE-RELATED"/>
    <property type="match status" value="1"/>
</dbReference>
<dbReference type="GO" id="GO:0009024">
    <property type="term" value="F:tagatose-6-phosphate kinase activity"/>
    <property type="evidence" value="ECO:0007669"/>
    <property type="project" value="UniProtKB-EC"/>
</dbReference>
<evidence type="ECO:0000256" key="6">
    <source>
        <dbReference type="ARBA" id="ARBA00047745"/>
    </source>
</evidence>
<name>A0A6I1MIJ9_9CLOT</name>
<dbReference type="InterPro" id="IPR017583">
    <property type="entry name" value="Tagatose/fructose_Pkinase"/>
</dbReference>
<evidence type="ECO:0000256" key="3">
    <source>
        <dbReference type="ARBA" id="ARBA00022741"/>
    </source>
</evidence>
<dbReference type="PIRSF" id="PIRSF000535">
    <property type="entry name" value="1PFK/6PFK/LacC"/>
    <property type="match status" value="1"/>
</dbReference>
<organism evidence="10 11">
    <name type="scientific">Clostridium tarantellae</name>
    <dbReference type="NCBI Taxonomy" id="39493"/>
    <lineage>
        <taxon>Bacteria</taxon>
        <taxon>Bacillati</taxon>
        <taxon>Bacillota</taxon>
        <taxon>Clostridia</taxon>
        <taxon>Eubacteriales</taxon>
        <taxon>Clostridiaceae</taxon>
        <taxon>Clostridium</taxon>
    </lineage>
</organism>
<dbReference type="GO" id="GO:0016052">
    <property type="term" value="P:carbohydrate catabolic process"/>
    <property type="evidence" value="ECO:0007669"/>
    <property type="project" value="UniProtKB-ARBA"/>
</dbReference>
<evidence type="ECO:0000256" key="8">
    <source>
        <dbReference type="RuleBase" id="RU369061"/>
    </source>
</evidence>
<dbReference type="NCBIfam" id="TIGR03828">
    <property type="entry name" value="pfkB"/>
    <property type="match status" value="1"/>
</dbReference>
<dbReference type="OrthoDB" id="9801219at2"/>
<dbReference type="InterPro" id="IPR022463">
    <property type="entry name" value="1-PFruKinase"/>
</dbReference>
<proteinExistence type="inferred from homology"/>
<evidence type="ECO:0000256" key="1">
    <source>
        <dbReference type="ARBA" id="ARBA00005380"/>
    </source>
</evidence>
<dbReference type="GO" id="GO:2001059">
    <property type="term" value="P:D-tagatose 6-phosphate catabolic process"/>
    <property type="evidence" value="ECO:0007669"/>
    <property type="project" value="UniProtKB-UniPathway"/>
</dbReference>
<dbReference type="FunFam" id="3.40.1190.20:FF:000001">
    <property type="entry name" value="Phosphofructokinase"/>
    <property type="match status" value="1"/>
</dbReference>
<dbReference type="GO" id="GO:0005524">
    <property type="term" value="F:ATP binding"/>
    <property type="evidence" value="ECO:0007669"/>
    <property type="project" value="UniProtKB-UniRule"/>
</dbReference>
<dbReference type="RefSeq" id="WP_152887626.1">
    <property type="nucleotide sequence ID" value="NZ_WHJC01000019.1"/>
</dbReference>
<evidence type="ECO:0000256" key="7">
    <source>
        <dbReference type="PIRNR" id="PIRNR000535"/>
    </source>
</evidence>
<evidence type="ECO:0000256" key="5">
    <source>
        <dbReference type="ARBA" id="ARBA00022840"/>
    </source>
</evidence>
<dbReference type="SUPFAM" id="SSF53613">
    <property type="entry name" value="Ribokinase-like"/>
    <property type="match status" value="1"/>
</dbReference>
<dbReference type="CDD" id="cd01164">
    <property type="entry name" value="FruK_PfkB_like"/>
    <property type="match status" value="1"/>
</dbReference>
<comment type="similarity">
    <text evidence="7">Belongs to the carbohydrate kinase PfkB family. LacC subfamily.</text>
</comment>
<dbReference type="Gene3D" id="3.40.1190.20">
    <property type="match status" value="1"/>
</dbReference>
<keyword evidence="4 8" id="KW-0418">Kinase</keyword>
<dbReference type="PROSITE" id="PS00584">
    <property type="entry name" value="PFKB_KINASES_2"/>
    <property type="match status" value="1"/>
</dbReference>
<evidence type="ECO:0000256" key="2">
    <source>
        <dbReference type="ARBA" id="ARBA00022679"/>
    </source>
</evidence>
<dbReference type="EC" id="2.7.1.144" evidence="7"/>
<comment type="pathway">
    <text evidence="7">Carbohydrate metabolism; D-tagatose 6-phosphate degradation; D-glyceraldehyde 3-phosphate and glycerone phosphate from D-tagatose 6-phosphate: step 1/2.</text>
</comment>
<dbReference type="Proteomes" id="UP000430345">
    <property type="component" value="Unassembled WGS sequence"/>
</dbReference>
<comment type="similarity">
    <text evidence="1">Belongs to the carbohydrate kinase pfkB family.</text>
</comment>
<gene>
    <name evidence="10" type="primary">pfkB</name>
    <name evidence="10" type="ORF">GBZ86_03065</name>
</gene>
<dbReference type="Pfam" id="PF00294">
    <property type="entry name" value="PfkB"/>
    <property type="match status" value="1"/>
</dbReference>
<evidence type="ECO:0000313" key="10">
    <source>
        <dbReference type="EMBL" id="MPQ42734.1"/>
    </source>
</evidence>
<keyword evidence="7" id="KW-0423">Lactose metabolism</keyword>
<dbReference type="GO" id="GO:0005988">
    <property type="term" value="P:lactose metabolic process"/>
    <property type="evidence" value="ECO:0007669"/>
    <property type="project" value="UniProtKB-KW"/>
</dbReference>
<dbReference type="PROSITE" id="PS00583">
    <property type="entry name" value="PFKB_KINASES_1"/>
    <property type="match status" value="1"/>
</dbReference>
<dbReference type="UniPathway" id="UPA00704">
    <property type="reaction ID" value="UER00715"/>
</dbReference>
<dbReference type="GO" id="GO:0044281">
    <property type="term" value="P:small molecule metabolic process"/>
    <property type="evidence" value="ECO:0007669"/>
    <property type="project" value="UniProtKB-ARBA"/>
</dbReference>
<comment type="function">
    <text evidence="8">Catalyzes the ATP-dependent phosphorylation of fructose-l-phosphate to fructose-l,6-bisphosphate.</text>
</comment>
<dbReference type="EMBL" id="WHJC01000019">
    <property type="protein sequence ID" value="MPQ42734.1"/>
    <property type="molecule type" value="Genomic_DNA"/>
</dbReference>
<dbReference type="InterPro" id="IPR002173">
    <property type="entry name" value="Carboh/pur_kinase_PfkB_CS"/>
</dbReference>